<dbReference type="Pfam" id="PF06544">
    <property type="entry name" value="Prp3_C"/>
    <property type="match status" value="1"/>
</dbReference>
<evidence type="ECO:0000256" key="7">
    <source>
        <dbReference type="ARBA" id="ARBA00023242"/>
    </source>
</evidence>
<dbReference type="Pfam" id="PF01480">
    <property type="entry name" value="PWI"/>
    <property type="match status" value="1"/>
</dbReference>
<dbReference type="InterPro" id="IPR010541">
    <property type="entry name" value="Prp3_C"/>
</dbReference>
<dbReference type="GO" id="GO:0046540">
    <property type="term" value="C:U4/U6 x U5 tri-snRNP complex"/>
    <property type="evidence" value="ECO:0007669"/>
    <property type="project" value="InterPro"/>
</dbReference>
<proteinExistence type="predicted"/>
<name>A0A672YCN8_9TELE</name>
<gene>
    <name evidence="12" type="primary">prpf3</name>
</gene>
<dbReference type="CDD" id="cd24162">
    <property type="entry name" value="Prp3_C"/>
    <property type="match status" value="1"/>
</dbReference>
<evidence type="ECO:0000256" key="9">
    <source>
        <dbReference type="ARBA" id="ARBA00035603"/>
    </source>
</evidence>
<evidence type="ECO:0000313" key="13">
    <source>
        <dbReference type="Proteomes" id="UP000472271"/>
    </source>
</evidence>
<feature type="region of interest" description="Disordered" evidence="10">
    <location>
        <begin position="101"/>
        <end position="120"/>
    </location>
</feature>
<evidence type="ECO:0000256" key="4">
    <source>
        <dbReference type="ARBA" id="ARBA00022664"/>
    </source>
</evidence>
<reference evidence="12" key="2">
    <citation type="submission" date="2025-08" db="UniProtKB">
        <authorList>
            <consortium name="Ensembl"/>
        </authorList>
    </citation>
    <scope>IDENTIFICATION</scope>
</reference>
<dbReference type="PROSITE" id="PS51025">
    <property type="entry name" value="PWI"/>
    <property type="match status" value="1"/>
</dbReference>
<evidence type="ECO:0000256" key="6">
    <source>
        <dbReference type="ARBA" id="ARBA00023187"/>
    </source>
</evidence>
<protein>
    <recommendedName>
        <fullName evidence="2">U4/U6 small nuclear ribonucleoprotein Prp3</fullName>
    </recommendedName>
    <alternativeName>
        <fullName evidence="8">Pre-mRNA-splicing factor 3</fullName>
    </alternativeName>
</protein>
<dbReference type="PANTHER" id="PTHR14212:SF0">
    <property type="entry name" value="U4_U6 SMALL NUCLEAR RIBONUCLEOPROTEIN PRP3"/>
    <property type="match status" value="1"/>
</dbReference>
<evidence type="ECO:0000259" key="11">
    <source>
        <dbReference type="PROSITE" id="PS51025"/>
    </source>
</evidence>
<dbReference type="Ensembl" id="ENSSORT00005002857.1">
    <property type="protein sequence ID" value="ENSSORP00005002774.1"/>
    <property type="gene ID" value="ENSSORG00005001444.1"/>
</dbReference>
<dbReference type="AlphaFoldDB" id="A0A672YCN8"/>
<accession>A0A672YCN8</accession>
<evidence type="ECO:0000313" key="12">
    <source>
        <dbReference type="Ensembl" id="ENSSORP00005002774.1"/>
    </source>
</evidence>
<dbReference type="InterPro" id="IPR027104">
    <property type="entry name" value="Prp3"/>
</dbReference>
<comment type="subcellular location">
    <subcellularLocation>
        <location evidence="1">Nucleus</location>
    </subcellularLocation>
</comment>
<keyword evidence="3" id="KW-0597">Phosphoprotein</keyword>
<dbReference type="FunFam" id="1.20.1390.10:FF:000003">
    <property type="entry name" value="U4/U6 small nuclear ribonucleoprotein Prp3"/>
    <property type="match status" value="1"/>
</dbReference>
<evidence type="ECO:0000256" key="3">
    <source>
        <dbReference type="ARBA" id="ARBA00022553"/>
    </source>
</evidence>
<reference evidence="12" key="3">
    <citation type="submission" date="2025-09" db="UniProtKB">
        <authorList>
            <consortium name="Ensembl"/>
        </authorList>
    </citation>
    <scope>IDENTIFICATION</scope>
</reference>
<evidence type="ECO:0000256" key="2">
    <source>
        <dbReference type="ARBA" id="ARBA00016514"/>
    </source>
</evidence>
<evidence type="ECO:0000256" key="1">
    <source>
        <dbReference type="ARBA" id="ARBA00004123"/>
    </source>
</evidence>
<evidence type="ECO:0000256" key="10">
    <source>
        <dbReference type="SAM" id="MobiDB-lite"/>
    </source>
</evidence>
<dbReference type="Proteomes" id="UP000472271">
    <property type="component" value="Chromosome 16"/>
</dbReference>
<dbReference type="SMART" id="SM00311">
    <property type="entry name" value="PWI"/>
    <property type="match status" value="1"/>
</dbReference>
<keyword evidence="13" id="KW-1185">Reference proteome</keyword>
<dbReference type="GO" id="GO:0000398">
    <property type="term" value="P:mRNA splicing, via spliceosome"/>
    <property type="evidence" value="ECO:0007669"/>
    <property type="project" value="InterPro"/>
</dbReference>
<dbReference type="PANTHER" id="PTHR14212">
    <property type="entry name" value="U4/U6-ASSOCIATED RNA SPLICING FACTOR-RELATED"/>
    <property type="match status" value="1"/>
</dbReference>
<reference evidence="12" key="1">
    <citation type="submission" date="2019-06" db="EMBL/GenBank/DDBJ databases">
        <authorList>
            <consortium name="Wellcome Sanger Institute Data Sharing"/>
        </authorList>
    </citation>
    <scope>NUCLEOTIDE SEQUENCE [LARGE SCALE GENOMIC DNA]</scope>
</reference>
<dbReference type="InterPro" id="IPR002483">
    <property type="entry name" value="PWI_dom"/>
</dbReference>
<dbReference type="GO" id="GO:0005681">
    <property type="term" value="C:spliceosomal complex"/>
    <property type="evidence" value="ECO:0007669"/>
    <property type="project" value="UniProtKB-KW"/>
</dbReference>
<feature type="region of interest" description="Disordered" evidence="10">
    <location>
        <begin position="73"/>
        <end position="93"/>
    </location>
</feature>
<dbReference type="InterPro" id="IPR013881">
    <property type="entry name" value="Pre-mRNA_splic_Prp3_dom"/>
</dbReference>
<feature type="compositionally biased region" description="Basic and acidic residues" evidence="10">
    <location>
        <begin position="82"/>
        <end position="93"/>
    </location>
</feature>
<keyword evidence="4" id="KW-0507">mRNA processing</keyword>
<dbReference type="Pfam" id="PF08572">
    <property type="entry name" value="PRP3"/>
    <property type="match status" value="2"/>
</dbReference>
<keyword evidence="6" id="KW-0508">mRNA splicing</keyword>
<organism evidence="12 13">
    <name type="scientific">Sphaeramia orbicularis</name>
    <name type="common">orbiculate cardinalfish</name>
    <dbReference type="NCBI Taxonomy" id="375764"/>
    <lineage>
        <taxon>Eukaryota</taxon>
        <taxon>Metazoa</taxon>
        <taxon>Chordata</taxon>
        <taxon>Craniata</taxon>
        <taxon>Vertebrata</taxon>
        <taxon>Euteleostomi</taxon>
        <taxon>Actinopterygii</taxon>
        <taxon>Neopterygii</taxon>
        <taxon>Teleostei</taxon>
        <taxon>Neoteleostei</taxon>
        <taxon>Acanthomorphata</taxon>
        <taxon>Gobiaria</taxon>
        <taxon>Kurtiformes</taxon>
        <taxon>Apogonoidei</taxon>
        <taxon>Apogonidae</taxon>
        <taxon>Apogoninae</taxon>
        <taxon>Sphaeramia</taxon>
    </lineage>
</organism>
<keyword evidence="7" id="KW-0539">Nucleus</keyword>
<comment type="function">
    <text evidence="9">Plays a role in pre-mRNA splicing as component of the U4/U6-U5 tri-snRNP complex that is involved in spliceosome assembly, and as component of the precatalytic spliceosome (spliceosome B complex).</text>
</comment>
<evidence type="ECO:0000256" key="8">
    <source>
        <dbReference type="ARBA" id="ARBA00032955"/>
    </source>
</evidence>
<dbReference type="Gene3D" id="1.20.1390.10">
    <property type="entry name" value="PWI domain"/>
    <property type="match status" value="1"/>
</dbReference>
<sequence length="651" mass="73009">MSLPKREVEELRPWVERTVKKVLGFSEPTVVTAALHCVGKGLDKRKTIDQLRPFLDDSAGGFVERLFEALEESRSARGNKGAGEKNRKRDIKDVFGDESEVGAVRDTADPGDGTVAKRKRVPRFEEVEEPEVIPGPPSESPGMLTKMQIKQMMEAATKQIEERKKQLSFTSSRLPLPTPEVPAMSRLLGASAAGGGGVSSIAPSQAASFMNDAIEKARKAAELQARIQSQLAMKPGILGALGNTGPHNLVALANLHAMGIAPPKVEAKEINKPTPLILDDKGRTVDASGKEVELTHRMPTLKANIRAVKREQFRQQLKEKPGEELESTSYFDQRVFITPAQRARRSFKFHEQGRFEKIAQRIRTKAQLEKLQNEIAQAARKTGIQASTKLALIAPKKEIGEGEPVTLGVYLTKKEQKKLRRQTRREGQKEVQEKVRLGLMPPPEPKVRISNLMRVLGTEAVQDPTKVEAHVRAQMAKRQKAHEEANAARKLTAEQRKEKKVKKLKEDLTNGVHISVYRIRNLQNPAKKFKVEANANQLYLTGTVVLHKDVNIVVVEGGPKSQKKFKRLMMHRIKWEEHNSKRDDPDGGDDTKRNNKCWLIWEGTAKERSFGEMKFKQCPTESMAREHFKKHGTEHYWDLALSQSVLDGTDD</sequence>
<evidence type="ECO:0000256" key="5">
    <source>
        <dbReference type="ARBA" id="ARBA00022728"/>
    </source>
</evidence>
<feature type="domain" description="PWI" evidence="11">
    <location>
        <begin position="1"/>
        <end position="87"/>
    </location>
</feature>
<keyword evidence="5" id="KW-0747">Spliceosome</keyword>